<dbReference type="InterPro" id="IPR021344">
    <property type="entry name" value="DUF2970"/>
</dbReference>
<evidence type="ECO:0000313" key="3">
    <source>
        <dbReference type="Proteomes" id="UP001163255"/>
    </source>
</evidence>
<keyword evidence="1" id="KW-0812">Transmembrane</keyword>
<accession>A0ABY6GSU3</accession>
<proteinExistence type="predicted"/>
<evidence type="ECO:0000313" key="2">
    <source>
        <dbReference type="EMBL" id="UYM15835.1"/>
    </source>
</evidence>
<evidence type="ECO:0000256" key="1">
    <source>
        <dbReference type="SAM" id="Phobius"/>
    </source>
</evidence>
<dbReference type="Proteomes" id="UP001163255">
    <property type="component" value="Chromosome"/>
</dbReference>
<dbReference type="Pfam" id="PF11174">
    <property type="entry name" value="DUF2970"/>
    <property type="match status" value="1"/>
</dbReference>
<keyword evidence="1" id="KW-0472">Membrane</keyword>
<keyword evidence="3" id="KW-1185">Reference proteome</keyword>
<dbReference type="EMBL" id="CP103300">
    <property type="protein sequence ID" value="UYM15835.1"/>
    <property type="molecule type" value="Genomic_DNA"/>
</dbReference>
<keyword evidence="1" id="KW-1133">Transmembrane helix</keyword>
<sequence>MTKKTASKGTGIRAILQSAFASAFGVQSRKNQDRDFQKGRPADFVIAGIIGTLLFIAVLVVIVKIVLSESGY</sequence>
<dbReference type="RefSeq" id="WP_262598041.1">
    <property type="nucleotide sequence ID" value="NZ_CP103300.1"/>
</dbReference>
<reference evidence="2" key="1">
    <citation type="submission" date="2022-10" db="EMBL/GenBank/DDBJ databases">
        <title>Completed Genome Sequence of two octocoral isolated bacterium, Endozoicomonas euniceicola EF212T and Endozoicomonas gorgoniicola PS125T.</title>
        <authorList>
            <person name="Chiou Y.-J."/>
            <person name="Chen Y.-H."/>
        </authorList>
    </citation>
    <scope>NUCLEOTIDE SEQUENCE</scope>
    <source>
        <strain evidence="2">EF212</strain>
    </source>
</reference>
<name>A0ABY6GSU3_9GAMM</name>
<protein>
    <submittedName>
        <fullName evidence="2">DUF2970 domain-containing protein</fullName>
    </submittedName>
</protein>
<organism evidence="2 3">
    <name type="scientific">Endozoicomonas euniceicola</name>
    <dbReference type="NCBI Taxonomy" id="1234143"/>
    <lineage>
        <taxon>Bacteria</taxon>
        <taxon>Pseudomonadati</taxon>
        <taxon>Pseudomonadota</taxon>
        <taxon>Gammaproteobacteria</taxon>
        <taxon>Oceanospirillales</taxon>
        <taxon>Endozoicomonadaceae</taxon>
        <taxon>Endozoicomonas</taxon>
    </lineage>
</organism>
<gene>
    <name evidence="2" type="ORF">NX720_23920</name>
</gene>
<feature type="transmembrane region" description="Helical" evidence="1">
    <location>
        <begin position="44"/>
        <end position="67"/>
    </location>
</feature>